<gene>
    <name evidence="4" type="ORF">R1sor_027302</name>
</gene>
<feature type="coiled-coil region" evidence="1">
    <location>
        <begin position="44"/>
        <end position="114"/>
    </location>
</feature>
<accession>A0ABD3GFY9</accession>
<dbReference type="Pfam" id="PF00078">
    <property type="entry name" value="RVT_1"/>
    <property type="match status" value="1"/>
</dbReference>
<dbReference type="PANTHER" id="PTHR31635:SF196">
    <property type="entry name" value="REVERSE TRANSCRIPTASE DOMAIN-CONTAINING PROTEIN-RELATED"/>
    <property type="match status" value="1"/>
</dbReference>
<evidence type="ECO:0000313" key="5">
    <source>
        <dbReference type="Proteomes" id="UP001633002"/>
    </source>
</evidence>
<evidence type="ECO:0008006" key="6">
    <source>
        <dbReference type="Google" id="ProtNLM"/>
    </source>
</evidence>
<keyword evidence="5" id="KW-1185">Reference proteome</keyword>
<sequence>MDAESLQDTNFRDRVKQEWAEGWSLSPVPTIAWTLAWGRVQNLYKERRDERQKQMSKLQTLKDKVEEIRIRLAEQGRRNNGREREEHTNDLEEYKKYEAEVRELEHSAGEAARRRSRACWLQRGDTPTKYYFAILRAKQAASRMTTLITNEEEEITDEDRILEEIHTFYNNLYTREELPSNHLEEETATLATLDKKLDGEDNLKLQLIPDEEEIRTIVKNMPKDKSPGIDGITAEVLQECWEWIEPGYQALILHFWNTGSLSERDVLAALIPKLVDEEQTGFVEGRNIADNILCLHLSRELAEATEQPSLFCKLDFVKAFDRVDHGYLWRTLQAMNFNNHTLMLLQGLVSHGRSKIHIHGRYTGSIALGRGVRHGCSISPLLFALSTQPLMQLLRSEERAGNLIGVNIPGGRPLLHRLFADDSGVSITATEANFSNLTSTIARFEGFSGARLNLAKSAIIPLALPNVPQWLPATGCKIVSPGEHIVYLGCKAGPSFEEEDHARDIANKLVRKLAHWSHKFLTWPGRVVILRHILKAIPIYSFLSIGLSEEGYKHLEAVCRDFIWGTNRDGKAKLALLAWEQITQCRTQGGLDLHTFKQTSQALKMKFIARLLDGSRSEWAQMLKFFIKAEMQRRAHGNDCRTWTAEEGLILLPSFTCYSYNARVIHAWAKKMNIIVLAELRSNSATWWDLIDLSHRKGVNVTELQRQELTRFQDWLAKVDQGPPELHKSPSWKWKSTNQTWTGWEQHTGFWRKLLFTQPRPHKLDVYWEIQGHGISWSQRWKFLWQSKLALRNQLWVWKLLRQALFTGERAWKCRVTEGICQRCGQGRETVIHLFWTCREAEKTWSKLRTLLSRIGHSASLQPTLIGSFDAALSGLNVSQAFIQLLISTTSAIWKDRNSQVFRNRRSRTPVLQILKLTQQEIDARLDPRVNDENWRKGQEASLTARNWLQWWIENANERRNDNNRIQLPTHDESIQTGEN</sequence>
<keyword evidence="1" id="KW-0175">Coiled coil</keyword>
<dbReference type="CDD" id="cd01650">
    <property type="entry name" value="RT_nLTR_like"/>
    <property type="match status" value="1"/>
</dbReference>
<evidence type="ECO:0000256" key="1">
    <source>
        <dbReference type="SAM" id="Coils"/>
    </source>
</evidence>
<proteinExistence type="predicted"/>
<organism evidence="4 5">
    <name type="scientific">Riccia sorocarpa</name>
    <dbReference type="NCBI Taxonomy" id="122646"/>
    <lineage>
        <taxon>Eukaryota</taxon>
        <taxon>Viridiplantae</taxon>
        <taxon>Streptophyta</taxon>
        <taxon>Embryophyta</taxon>
        <taxon>Marchantiophyta</taxon>
        <taxon>Marchantiopsida</taxon>
        <taxon>Marchantiidae</taxon>
        <taxon>Marchantiales</taxon>
        <taxon>Ricciaceae</taxon>
        <taxon>Riccia</taxon>
    </lineage>
</organism>
<name>A0ABD3GFY9_9MARC</name>
<evidence type="ECO:0000259" key="3">
    <source>
        <dbReference type="Pfam" id="PF13966"/>
    </source>
</evidence>
<evidence type="ECO:0000313" key="4">
    <source>
        <dbReference type="EMBL" id="KAL3677354.1"/>
    </source>
</evidence>
<reference evidence="4 5" key="1">
    <citation type="submission" date="2024-09" db="EMBL/GenBank/DDBJ databases">
        <title>Chromosome-scale assembly of Riccia sorocarpa.</title>
        <authorList>
            <person name="Paukszto L."/>
        </authorList>
    </citation>
    <scope>NUCLEOTIDE SEQUENCE [LARGE SCALE GENOMIC DNA]</scope>
    <source>
        <strain evidence="4">LP-2024</strain>
        <tissue evidence="4">Aerial parts of the thallus</tissue>
    </source>
</reference>
<protein>
    <recommendedName>
        <fullName evidence="6">Reverse transcriptase domain-containing protein</fullName>
    </recommendedName>
</protein>
<dbReference type="PANTHER" id="PTHR31635">
    <property type="entry name" value="REVERSE TRANSCRIPTASE DOMAIN-CONTAINING PROTEIN-RELATED"/>
    <property type="match status" value="1"/>
</dbReference>
<feature type="domain" description="Reverse transcriptase zinc-binding" evidence="3">
    <location>
        <begin position="768"/>
        <end position="845"/>
    </location>
</feature>
<feature type="domain" description="Reverse transcriptase" evidence="2">
    <location>
        <begin position="270"/>
        <end position="460"/>
    </location>
</feature>
<dbReference type="SUPFAM" id="SSF56672">
    <property type="entry name" value="DNA/RNA polymerases"/>
    <property type="match status" value="1"/>
</dbReference>
<dbReference type="AlphaFoldDB" id="A0ABD3GFY9"/>
<dbReference type="InterPro" id="IPR000477">
    <property type="entry name" value="RT_dom"/>
</dbReference>
<dbReference type="InterPro" id="IPR026960">
    <property type="entry name" value="RVT-Znf"/>
</dbReference>
<dbReference type="EMBL" id="JBJQOH010000008">
    <property type="protein sequence ID" value="KAL3677354.1"/>
    <property type="molecule type" value="Genomic_DNA"/>
</dbReference>
<dbReference type="InterPro" id="IPR043502">
    <property type="entry name" value="DNA/RNA_pol_sf"/>
</dbReference>
<dbReference type="Proteomes" id="UP001633002">
    <property type="component" value="Unassembled WGS sequence"/>
</dbReference>
<dbReference type="Pfam" id="PF13966">
    <property type="entry name" value="zf-RVT"/>
    <property type="match status" value="1"/>
</dbReference>
<evidence type="ECO:0000259" key="2">
    <source>
        <dbReference type="Pfam" id="PF00078"/>
    </source>
</evidence>
<comment type="caution">
    <text evidence="4">The sequence shown here is derived from an EMBL/GenBank/DDBJ whole genome shotgun (WGS) entry which is preliminary data.</text>
</comment>